<dbReference type="AlphaFoldDB" id="A0A0N4VM51"/>
<keyword evidence="2" id="KW-1185">Reference proteome</keyword>
<dbReference type="InterPro" id="IPR008042">
    <property type="entry name" value="Retrotrans_Pao"/>
</dbReference>
<dbReference type="Proteomes" id="UP000274131">
    <property type="component" value="Unassembled WGS sequence"/>
</dbReference>
<dbReference type="PANTHER" id="PTHR47331">
    <property type="entry name" value="PHD-TYPE DOMAIN-CONTAINING PROTEIN"/>
    <property type="match status" value="1"/>
</dbReference>
<evidence type="ECO:0000313" key="3">
    <source>
        <dbReference type="WBParaSite" id="EVEC_0001200201-mRNA-1"/>
    </source>
</evidence>
<dbReference type="OrthoDB" id="5920525at2759"/>
<evidence type="ECO:0000313" key="1">
    <source>
        <dbReference type="EMBL" id="VDD96496.1"/>
    </source>
</evidence>
<protein>
    <submittedName>
        <fullName evidence="1 3">Uncharacterized protein</fullName>
    </submittedName>
</protein>
<dbReference type="Pfam" id="PF05380">
    <property type="entry name" value="Peptidase_A17"/>
    <property type="match status" value="1"/>
</dbReference>
<organism evidence="3">
    <name type="scientific">Enterobius vermicularis</name>
    <name type="common">Human pinworm</name>
    <dbReference type="NCBI Taxonomy" id="51028"/>
    <lineage>
        <taxon>Eukaryota</taxon>
        <taxon>Metazoa</taxon>
        <taxon>Ecdysozoa</taxon>
        <taxon>Nematoda</taxon>
        <taxon>Chromadorea</taxon>
        <taxon>Rhabditida</taxon>
        <taxon>Spirurina</taxon>
        <taxon>Oxyuridomorpha</taxon>
        <taxon>Oxyuroidea</taxon>
        <taxon>Oxyuridae</taxon>
        <taxon>Enterobius</taxon>
    </lineage>
</organism>
<gene>
    <name evidence="1" type="ORF">EVEC_LOCUS11247</name>
</gene>
<reference evidence="3" key="1">
    <citation type="submission" date="2017-02" db="UniProtKB">
        <authorList>
            <consortium name="WormBaseParasite"/>
        </authorList>
    </citation>
    <scope>IDENTIFICATION</scope>
</reference>
<dbReference type="STRING" id="51028.A0A0N4VM51"/>
<reference evidence="1 2" key="2">
    <citation type="submission" date="2018-10" db="EMBL/GenBank/DDBJ databases">
        <authorList>
            <consortium name="Pathogen Informatics"/>
        </authorList>
    </citation>
    <scope>NUCLEOTIDE SEQUENCE [LARGE SCALE GENOMIC DNA]</scope>
</reference>
<name>A0A0N4VM51_ENTVE</name>
<sequence length="109" mass="13296">MIPTDDLNEARVQKVLGITWQLDKDELQLRFRKNVNDGERLQKENYDPLGWAAPVNLKAKLLVQKLWKKSFTWDEILPEKIQKEWKEIQKLWNEFDLFFVHFHHTFFIE</sequence>
<dbReference type="WBParaSite" id="EVEC_0001200201-mRNA-1">
    <property type="protein sequence ID" value="EVEC_0001200201-mRNA-1"/>
    <property type="gene ID" value="EVEC_0001200201"/>
</dbReference>
<proteinExistence type="predicted"/>
<evidence type="ECO:0000313" key="2">
    <source>
        <dbReference type="Proteomes" id="UP000274131"/>
    </source>
</evidence>
<dbReference type="EMBL" id="UXUI01011763">
    <property type="protein sequence ID" value="VDD96496.1"/>
    <property type="molecule type" value="Genomic_DNA"/>
</dbReference>
<accession>A0A0N4VM51</accession>